<evidence type="ECO:0000313" key="11">
    <source>
        <dbReference type="Proteomes" id="UP000887578"/>
    </source>
</evidence>
<dbReference type="WBParaSite" id="PDA_v2.g23095.t1">
    <property type="protein sequence ID" value="PDA_v2.g23095.t1"/>
    <property type="gene ID" value="PDA_v2.g23095"/>
</dbReference>
<dbReference type="FunFam" id="3.30.56.30:FF:000002">
    <property type="entry name" value="Signal recognition particle 19kDa"/>
    <property type="match status" value="1"/>
</dbReference>
<comment type="subcellular location">
    <subcellularLocation>
        <location evidence="1">Cytoplasm</location>
    </subcellularLocation>
    <subcellularLocation>
        <location evidence="2">Nucleus</location>
        <location evidence="2">Nucleolus</location>
    </subcellularLocation>
</comment>
<organism evidence="11 12">
    <name type="scientific">Panagrolaimus davidi</name>
    <dbReference type="NCBI Taxonomy" id="227884"/>
    <lineage>
        <taxon>Eukaryota</taxon>
        <taxon>Metazoa</taxon>
        <taxon>Ecdysozoa</taxon>
        <taxon>Nematoda</taxon>
        <taxon>Chromadorea</taxon>
        <taxon>Rhabditida</taxon>
        <taxon>Tylenchina</taxon>
        <taxon>Panagrolaimomorpha</taxon>
        <taxon>Panagrolaimoidea</taxon>
        <taxon>Panagrolaimidae</taxon>
        <taxon>Panagrolaimus</taxon>
    </lineage>
</organism>
<sequence length="138" mass="15446">MNISSKPYSDEARWITLYPAYMNSKKKKAEGRRIAVEKAVENPTVQEMSEIVNHLKLKAKVEKNKMYPRDSNRDPSLQGRLRVQLKNDDGTYCNDEFKSREALMLHIAELIPKLKSRQAGGAASAPSAAAGGGKKKKK</sequence>
<dbReference type="Gene3D" id="3.30.56.30">
    <property type="entry name" value="Signal recognition particle, SRP19-like subunit"/>
    <property type="match status" value="1"/>
</dbReference>
<comment type="function">
    <text evidence="9">Component of the signal recognition particle (SRP) complex, a ribonucleoprotein complex that mediates the cotranslational targeting of secretory and membrane proteins to the endoplasmic reticulum (ER). Binds directly to 7SL RNA. Mediates binding of SRP54 to the SRP complex.</text>
</comment>
<dbReference type="Proteomes" id="UP000887578">
    <property type="component" value="Unplaced"/>
</dbReference>
<dbReference type="GO" id="GO:0005786">
    <property type="term" value="C:signal recognition particle, endoplasmic reticulum targeting"/>
    <property type="evidence" value="ECO:0007669"/>
    <property type="project" value="UniProtKB-KW"/>
</dbReference>
<keyword evidence="8" id="KW-0687">Ribonucleoprotein</keyword>
<dbReference type="InterPro" id="IPR036521">
    <property type="entry name" value="SRP19-like_sf"/>
</dbReference>
<keyword evidence="11" id="KW-1185">Reference proteome</keyword>
<dbReference type="InterPro" id="IPR002778">
    <property type="entry name" value="Signal_recog_particle_SRP19"/>
</dbReference>
<comment type="similarity">
    <text evidence="3">Belongs to the SRP19 family.</text>
</comment>
<evidence type="ECO:0000256" key="1">
    <source>
        <dbReference type="ARBA" id="ARBA00004496"/>
    </source>
</evidence>
<evidence type="ECO:0000256" key="6">
    <source>
        <dbReference type="ARBA" id="ARBA00023135"/>
    </source>
</evidence>
<dbReference type="PANTHER" id="PTHR17453:SF0">
    <property type="entry name" value="SIGNAL RECOGNITION PARTICLE 19 KDA PROTEIN"/>
    <property type="match status" value="1"/>
</dbReference>
<dbReference type="GO" id="GO:0008312">
    <property type="term" value="F:7S RNA binding"/>
    <property type="evidence" value="ECO:0007669"/>
    <property type="project" value="InterPro"/>
</dbReference>
<dbReference type="GO" id="GO:0005730">
    <property type="term" value="C:nucleolus"/>
    <property type="evidence" value="ECO:0007669"/>
    <property type="project" value="UniProtKB-SubCell"/>
</dbReference>
<keyword evidence="5" id="KW-0694">RNA-binding</keyword>
<evidence type="ECO:0000256" key="4">
    <source>
        <dbReference type="ARBA" id="ARBA00022490"/>
    </source>
</evidence>
<protein>
    <submittedName>
        <fullName evidence="12">Signal recognition particle 19 kDa protein</fullName>
    </submittedName>
</protein>
<dbReference type="PANTHER" id="PTHR17453">
    <property type="entry name" value="SIGNAL RECOGNITION PARTICLE 19 KD PROTEIN"/>
    <property type="match status" value="1"/>
</dbReference>
<evidence type="ECO:0000256" key="3">
    <source>
        <dbReference type="ARBA" id="ARBA00008910"/>
    </source>
</evidence>
<dbReference type="AlphaFoldDB" id="A0A914PWD1"/>
<evidence type="ECO:0000256" key="10">
    <source>
        <dbReference type="SAM" id="MobiDB-lite"/>
    </source>
</evidence>
<reference evidence="12" key="1">
    <citation type="submission" date="2022-11" db="UniProtKB">
        <authorList>
            <consortium name="WormBaseParasite"/>
        </authorList>
    </citation>
    <scope>IDENTIFICATION</scope>
</reference>
<feature type="region of interest" description="Disordered" evidence="10">
    <location>
        <begin position="116"/>
        <end position="138"/>
    </location>
</feature>
<keyword evidence="4" id="KW-0963">Cytoplasm</keyword>
<evidence type="ECO:0000256" key="5">
    <source>
        <dbReference type="ARBA" id="ARBA00022884"/>
    </source>
</evidence>
<accession>A0A914PWD1</accession>
<evidence type="ECO:0000256" key="9">
    <source>
        <dbReference type="ARBA" id="ARBA00045518"/>
    </source>
</evidence>
<keyword evidence="7" id="KW-0539">Nucleus</keyword>
<keyword evidence="6" id="KW-0733">Signal recognition particle</keyword>
<evidence type="ECO:0000256" key="7">
    <source>
        <dbReference type="ARBA" id="ARBA00023242"/>
    </source>
</evidence>
<dbReference type="GO" id="GO:0006617">
    <property type="term" value="P:SRP-dependent cotranslational protein targeting to membrane, signal sequence recognition"/>
    <property type="evidence" value="ECO:0007669"/>
    <property type="project" value="TreeGrafter"/>
</dbReference>
<name>A0A914PWD1_9BILA</name>
<evidence type="ECO:0000256" key="8">
    <source>
        <dbReference type="ARBA" id="ARBA00023274"/>
    </source>
</evidence>
<evidence type="ECO:0000313" key="12">
    <source>
        <dbReference type="WBParaSite" id="PDA_v2.g23095.t1"/>
    </source>
</evidence>
<feature type="compositionally biased region" description="Low complexity" evidence="10">
    <location>
        <begin position="119"/>
        <end position="129"/>
    </location>
</feature>
<dbReference type="SUPFAM" id="SSF69695">
    <property type="entry name" value="SRP19"/>
    <property type="match status" value="1"/>
</dbReference>
<dbReference type="Pfam" id="PF01922">
    <property type="entry name" value="SRP19"/>
    <property type="match status" value="1"/>
</dbReference>
<proteinExistence type="inferred from homology"/>
<evidence type="ECO:0000256" key="2">
    <source>
        <dbReference type="ARBA" id="ARBA00004604"/>
    </source>
</evidence>